<keyword evidence="1" id="KW-0472">Membrane</keyword>
<keyword evidence="1" id="KW-1133">Transmembrane helix</keyword>
<sequence>MAVANRWRRKSGPLSVEAIVDDTSNHILAIVALAAELLLDTAAVAVLLWLLHAPSTWRHDYVTVPRHRLRRARPTNEINFLHPLLEEGDCGLE</sequence>
<evidence type="ECO:0000256" key="1">
    <source>
        <dbReference type="SAM" id="Phobius"/>
    </source>
</evidence>
<protein>
    <submittedName>
        <fullName evidence="2">Uncharacterized protein</fullName>
    </submittedName>
</protein>
<accession>A0ABC8V4F0</accession>
<feature type="transmembrane region" description="Helical" evidence="1">
    <location>
        <begin position="27"/>
        <end position="51"/>
    </location>
</feature>
<feature type="non-terminal residue" evidence="2">
    <location>
        <position position="93"/>
    </location>
</feature>
<organism evidence="2 3">
    <name type="scientific">Ilex paraguariensis</name>
    <name type="common">yerba mate</name>
    <dbReference type="NCBI Taxonomy" id="185542"/>
    <lineage>
        <taxon>Eukaryota</taxon>
        <taxon>Viridiplantae</taxon>
        <taxon>Streptophyta</taxon>
        <taxon>Embryophyta</taxon>
        <taxon>Tracheophyta</taxon>
        <taxon>Spermatophyta</taxon>
        <taxon>Magnoliopsida</taxon>
        <taxon>eudicotyledons</taxon>
        <taxon>Gunneridae</taxon>
        <taxon>Pentapetalae</taxon>
        <taxon>asterids</taxon>
        <taxon>campanulids</taxon>
        <taxon>Aquifoliales</taxon>
        <taxon>Aquifoliaceae</taxon>
        <taxon>Ilex</taxon>
    </lineage>
</organism>
<evidence type="ECO:0000313" key="3">
    <source>
        <dbReference type="Proteomes" id="UP001642360"/>
    </source>
</evidence>
<reference evidence="2 3" key="1">
    <citation type="submission" date="2024-02" db="EMBL/GenBank/DDBJ databases">
        <authorList>
            <person name="Vignale AGUSTIN F."/>
            <person name="Sosa J E."/>
            <person name="Modenutti C."/>
        </authorList>
    </citation>
    <scope>NUCLEOTIDE SEQUENCE [LARGE SCALE GENOMIC DNA]</scope>
</reference>
<dbReference type="EMBL" id="CAUOFW020010375">
    <property type="protein sequence ID" value="CAK9188235.1"/>
    <property type="molecule type" value="Genomic_DNA"/>
</dbReference>
<proteinExistence type="predicted"/>
<keyword evidence="3" id="KW-1185">Reference proteome</keyword>
<comment type="caution">
    <text evidence="2">The sequence shown here is derived from an EMBL/GenBank/DDBJ whole genome shotgun (WGS) entry which is preliminary data.</text>
</comment>
<name>A0ABC8V4F0_9AQUA</name>
<keyword evidence="1" id="KW-0812">Transmembrane</keyword>
<dbReference type="Proteomes" id="UP001642360">
    <property type="component" value="Unassembled WGS sequence"/>
</dbReference>
<gene>
    <name evidence="2" type="ORF">ILEXP_LOCUS58888</name>
</gene>
<dbReference type="AlphaFoldDB" id="A0ABC8V4F0"/>
<evidence type="ECO:0000313" key="2">
    <source>
        <dbReference type="EMBL" id="CAK9188235.1"/>
    </source>
</evidence>